<comment type="caution">
    <text evidence="2">The sequence shown here is derived from an EMBL/GenBank/DDBJ whole genome shotgun (WGS) entry which is preliminary data.</text>
</comment>
<dbReference type="Proteomes" id="UP000324632">
    <property type="component" value="Chromosome 12"/>
</dbReference>
<organism evidence="2 3">
    <name type="scientific">Triplophysa tibetana</name>
    <dbReference type="NCBI Taxonomy" id="1572043"/>
    <lineage>
        <taxon>Eukaryota</taxon>
        <taxon>Metazoa</taxon>
        <taxon>Chordata</taxon>
        <taxon>Craniata</taxon>
        <taxon>Vertebrata</taxon>
        <taxon>Euteleostomi</taxon>
        <taxon>Actinopterygii</taxon>
        <taxon>Neopterygii</taxon>
        <taxon>Teleostei</taxon>
        <taxon>Ostariophysi</taxon>
        <taxon>Cypriniformes</taxon>
        <taxon>Nemacheilidae</taxon>
        <taxon>Triplophysa</taxon>
    </lineage>
</organism>
<accession>A0A5A9P0F9</accession>
<protein>
    <submittedName>
        <fullName evidence="2">Uncharacterized protein</fullName>
    </submittedName>
</protein>
<gene>
    <name evidence="2" type="ORF">E1301_Tti007354</name>
</gene>
<feature type="region of interest" description="Disordered" evidence="1">
    <location>
        <begin position="1"/>
        <end position="20"/>
    </location>
</feature>
<sequence>MTVGMATEARVQQRHHQTLAREVEKCEETTRLLVEGHAKQDSHVPLAQYVKLLLPSNAPECMDTYSSTPSISQSAINADSRSPGGPADLLNRLCCIAA</sequence>
<reference evidence="2 3" key="1">
    <citation type="journal article" date="2019" name="Mol. Ecol. Resour.">
        <title>Chromosome-level genome assembly of Triplophysa tibetana, a fish adapted to the harsh high-altitude environment of the Tibetan Plateau.</title>
        <authorList>
            <person name="Yang X."/>
            <person name="Liu H."/>
            <person name="Ma Z."/>
            <person name="Zou Y."/>
            <person name="Zou M."/>
            <person name="Mao Y."/>
            <person name="Li X."/>
            <person name="Wang H."/>
            <person name="Chen T."/>
            <person name="Wang W."/>
            <person name="Yang R."/>
        </authorList>
    </citation>
    <scope>NUCLEOTIDE SEQUENCE [LARGE SCALE GENOMIC DNA]</scope>
    <source>
        <strain evidence="2">TTIB1903HZAU</strain>
        <tissue evidence="2">Muscle</tissue>
    </source>
</reference>
<keyword evidence="3" id="KW-1185">Reference proteome</keyword>
<evidence type="ECO:0000313" key="3">
    <source>
        <dbReference type="Proteomes" id="UP000324632"/>
    </source>
</evidence>
<dbReference type="AlphaFoldDB" id="A0A5A9P0F9"/>
<proteinExistence type="predicted"/>
<name>A0A5A9P0F9_9TELE</name>
<evidence type="ECO:0000313" key="2">
    <source>
        <dbReference type="EMBL" id="KAA0714206.1"/>
    </source>
</evidence>
<evidence type="ECO:0000256" key="1">
    <source>
        <dbReference type="SAM" id="MobiDB-lite"/>
    </source>
</evidence>
<dbReference type="EMBL" id="SOYY01000012">
    <property type="protein sequence ID" value="KAA0714206.1"/>
    <property type="molecule type" value="Genomic_DNA"/>
</dbReference>